<accession>A0A0F9DXT6</accession>
<protein>
    <submittedName>
        <fullName evidence="1">Uncharacterized protein</fullName>
    </submittedName>
</protein>
<sequence length="143" mass="16515">MYDVNFEIIIDTDSYAGNFERELCAYITGHWDEETHGGDQAKEFDKEVGEPNPFENFITTALTQDDDVPIASYQCVEWEPVNKKTNSVGIFFEKEPTAELIELIKERSYKFTNKGRIFDHPVTLKIIGFRLLKRTVKIEATNV</sequence>
<proteinExistence type="predicted"/>
<evidence type="ECO:0000313" key="1">
    <source>
        <dbReference type="EMBL" id="KKL16658.1"/>
    </source>
</evidence>
<gene>
    <name evidence="1" type="ORF">LCGC14_2493370</name>
</gene>
<organism evidence="1">
    <name type="scientific">marine sediment metagenome</name>
    <dbReference type="NCBI Taxonomy" id="412755"/>
    <lineage>
        <taxon>unclassified sequences</taxon>
        <taxon>metagenomes</taxon>
        <taxon>ecological metagenomes</taxon>
    </lineage>
</organism>
<reference evidence="1" key="1">
    <citation type="journal article" date="2015" name="Nature">
        <title>Complex archaea that bridge the gap between prokaryotes and eukaryotes.</title>
        <authorList>
            <person name="Spang A."/>
            <person name="Saw J.H."/>
            <person name="Jorgensen S.L."/>
            <person name="Zaremba-Niedzwiedzka K."/>
            <person name="Martijn J."/>
            <person name="Lind A.E."/>
            <person name="van Eijk R."/>
            <person name="Schleper C."/>
            <person name="Guy L."/>
            <person name="Ettema T.J."/>
        </authorList>
    </citation>
    <scope>NUCLEOTIDE SEQUENCE</scope>
</reference>
<dbReference type="EMBL" id="LAZR01039574">
    <property type="protein sequence ID" value="KKL16658.1"/>
    <property type="molecule type" value="Genomic_DNA"/>
</dbReference>
<dbReference type="AlphaFoldDB" id="A0A0F9DXT6"/>
<comment type="caution">
    <text evidence="1">The sequence shown here is derived from an EMBL/GenBank/DDBJ whole genome shotgun (WGS) entry which is preliminary data.</text>
</comment>
<name>A0A0F9DXT6_9ZZZZ</name>